<reference evidence="2 4" key="1">
    <citation type="journal article" date="2014" name="Int. J. Syst. Evol. Microbiol.">
        <title>Complete genome sequence of Corynebacterium casei LMG S-19264T (=DSM 44701T), isolated from a smear-ripened cheese.</title>
        <authorList>
            <consortium name="US DOE Joint Genome Institute (JGI-PGF)"/>
            <person name="Walter F."/>
            <person name="Albersmeier A."/>
            <person name="Kalinowski J."/>
            <person name="Ruckert C."/>
        </authorList>
    </citation>
    <scope>NUCLEOTIDE SEQUENCE [LARGE SCALE GENOMIC DNA]</scope>
    <source>
        <strain evidence="2 4">NBRC 112785</strain>
    </source>
</reference>
<evidence type="ECO:0000313" key="2">
    <source>
        <dbReference type="EMBL" id="GLS83846.1"/>
    </source>
</evidence>
<keyword evidence="1" id="KW-0732">Signal</keyword>
<accession>A0AA37TZ40</accession>
<feature type="signal peptide" evidence="1">
    <location>
        <begin position="1"/>
        <end position="18"/>
    </location>
</feature>
<name>A0AA37TZ40_9GAMM</name>
<reference evidence="2" key="2">
    <citation type="submission" date="2023-01" db="EMBL/GenBank/DDBJ databases">
        <title>Draft genome sequence of Paraferrimonas haliotis strain NBRC 112785.</title>
        <authorList>
            <person name="Sun Q."/>
            <person name="Mori K."/>
        </authorList>
    </citation>
    <scope>NUCLEOTIDE SEQUENCE</scope>
    <source>
        <strain evidence="2">NBRC 112785</strain>
    </source>
</reference>
<dbReference type="Proteomes" id="UP001157439">
    <property type="component" value="Unassembled WGS sequence"/>
</dbReference>
<dbReference type="AlphaFoldDB" id="A0AA37TZ40"/>
<evidence type="ECO:0000313" key="3">
    <source>
        <dbReference type="EMBL" id="GLS83973.1"/>
    </source>
</evidence>
<proteinExistence type="predicted"/>
<protein>
    <recommendedName>
        <fullName evidence="5">Outer membrane lipoprotein SlyB</fullName>
    </recommendedName>
</protein>
<gene>
    <name evidence="2" type="ORF">GCM10007894_18230</name>
    <name evidence="3" type="ORF">GCM10007894_19500</name>
</gene>
<dbReference type="RefSeq" id="WP_095500271.1">
    <property type="nucleotide sequence ID" value="NZ_BSPO01000003.1"/>
</dbReference>
<dbReference type="EMBL" id="BSPO01000003">
    <property type="protein sequence ID" value="GLS83973.1"/>
    <property type="molecule type" value="Genomic_DNA"/>
</dbReference>
<evidence type="ECO:0000256" key="1">
    <source>
        <dbReference type="SAM" id="SignalP"/>
    </source>
</evidence>
<evidence type="ECO:0000313" key="4">
    <source>
        <dbReference type="Proteomes" id="UP001157439"/>
    </source>
</evidence>
<evidence type="ECO:0008006" key="5">
    <source>
        <dbReference type="Google" id="ProtNLM"/>
    </source>
</evidence>
<keyword evidence="4" id="KW-1185">Reference proteome</keyword>
<sequence>MKKLIACFAIVLTMNGCAANNAQQYDPNQIEHGAYAVDKHRGVIIDSQKTVMSPSEMRETTQTALGVAAGGALIAAASRSDSRSDAGAAVATIGLAAAILSEIGNDDVEVVLYTVELQDGRLVEIPQADTQALPLNSKVMVTAYNNGQTRVRIDESQQRIYNRTQDTIYAD</sequence>
<dbReference type="EMBL" id="BSPO01000003">
    <property type="protein sequence ID" value="GLS83846.1"/>
    <property type="molecule type" value="Genomic_DNA"/>
</dbReference>
<organism evidence="2 4">
    <name type="scientific">Paraferrimonas haliotis</name>
    <dbReference type="NCBI Taxonomy" id="2013866"/>
    <lineage>
        <taxon>Bacteria</taxon>
        <taxon>Pseudomonadati</taxon>
        <taxon>Pseudomonadota</taxon>
        <taxon>Gammaproteobacteria</taxon>
        <taxon>Alteromonadales</taxon>
        <taxon>Ferrimonadaceae</taxon>
        <taxon>Paraferrimonas</taxon>
    </lineage>
</organism>
<comment type="caution">
    <text evidence="2">The sequence shown here is derived from an EMBL/GenBank/DDBJ whole genome shotgun (WGS) entry which is preliminary data.</text>
</comment>
<feature type="chain" id="PRO_5041589054" description="Outer membrane lipoprotein SlyB" evidence="1">
    <location>
        <begin position="19"/>
        <end position="171"/>
    </location>
</feature>